<keyword evidence="3" id="KW-1185">Reference proteome</keyword>
<sequence length="195" mass="22352">MPDKQIRTKRLRSEVERGEKTERKERKESKYKSNDPKRREPGSKKRKWRVGDAWKPQESGKERLINDFPSVRSTPSSSTGRRSLAIPDDGYKAIAITRTPFGLGQEIPKMDPLRRQAEKCERQIKKWQIKQHTCSPAACRACADGSGSVTDGTKGTARSQIDMLGQRMNAWNRHGTSERKRREDRGKKVTAHTHI</sequence>
<evidence type="ECO:0000313" key="3">
    <source>
        <dbReference type="Proteomes" id="UP000757232"/>
    </source>
</evidence>
<feature type="region of interest" description="Disordered" evidence="1">
    <location>
        <begin position="162"/>
        <end position="195"/>
    </location>
</feature>
<feature type="compositionally biased region" description="Basic and acidic residues" evidence="1">
    <location>
        <begin position="175"/>
        <end position="187"/>
    </location>
</feature>
<dbReference type="Proteomes" id="UP000757232">
    <property type="component" value="Unassembled WGS sequence"/>
</dbReference>
<comment type="caution">
    <text evidence="2">The sequence shown here is derived from an EMBL/GenBank/DDBJ whole genome shotgun (WGS) entry which is preliminary data.</text>
</comment>
<organism evidence="2 3">
    <name type="scientific">Sanghuangporus baumii</name>
    <name type="common">Phellinus baumii</name>
    <dbReference type="NCBI Taxonomy" id="108892"/>
    <lineage>
        <taxon>Eukaryota</taxon>
        <taxon>Fungi</taxon>
        <taxon>Dikarya</taxon>
        <taxon>Basidiomycota</taxon>
        <taxon>Agaricomycotina</taxon>
        <taxon>Agaricomycetes</taxon>
        <taxon>Hymenochaetales</taxon>
        <taxon>Hymenochaetaceae</taxon>
        <taxon>Sanghuangporus</taxon>
    </lineage>
</organism>
<protein>
    <submittedName>
        <fullName evidence="2">Uncharacterized protein</fullName>
    </submittedName>
</protein>
<feature type="compositionally biased region" description="Low complexity" evidence="1">
    <location>
        <begin position="69"/>
        <end position="83"/>
    </location>
</feature>
<dbReference type="AlphaFoldDB" id="A0A9Q5I3T2"/>
<gene>
    <name evidence="2" type="ORF">A7U60_g2102</name>
</gene>
<feature type="compositionally biased region" description="Basic and acidic residues" evidence="1">
    <location>
        <begin position="1"/>
        <end position="43"/>
    </location>
</feature>
<dbReference type="EMBL" id="LNZH02000122">
    <property type="protein sequence ID" value="OCB90667.1"/>
    <property type="molecule type" value="Genomic_DNA"/>
</dbReference>
<evidence type="ECO:0000313" key="2">
    <source>
        <dbReference type="EMBL" id="OCB90667.1"/>
    </source>
</evidence>
<feature type="region of interest" description="Disordered" evidence="1">
    <location>
        <begin position="1"/>
        <end position="85"/>
    </location>
</feature>
<accession>A0A9Q5I3T2</accession>
<name>A0A9Q5I3T2_SANBA</name>
<evidence type="ECO:0000256" key="1">
    <source>
        <dbReference type="SAM" id="MobiDB-lite"/>
    </source>
</evidence>
<reference evidence="2" key="1">
    <citation type="submission" date="2016-06" db="EMBL/GenBank/DDBJ databases">
        <title>Draft Genome sequence of the fungus Inonotus baumii.</title>
        <authorList>
            <person name="Zhu H."/>
            <person name="Lin W."/>
        </authorList>
    </citation>
    <scope>NUCLEOTIDE SEQUENCE</scope>
    <source>
        <strain evidence="2">821</strain>
    </source>
</reference>
<proteinExistence type="predicted"/>